<evidence type="ECO:0000256" key="3">
    <source>
        <dbReference type="ARBA" id="ARBA00022630"/>
    </source>
</evidence>
<dbReference type="GO" id="GO:0003958">
    <property type="term" value="F:NADPH-hemoprotein reductase activity"/>
    <property type="evidence" value="ECO:0007669"/>
    <property type="project" value="UniProtKB-EC"/>
</dbReference>
<evidence type="ECO:0000256" key="8">
    <source>
        <dbReference type="ARBA" id="ARBA00023797"/>
    </source>
</evidence>
<accession>A0AAW1S3H9</accession>
<dbReference type="InterPro" id="IPR017938">
    <property type="entry name" value="Riboflavin_synthase-like_b-brl"/>
</dbReference>
<keyword evidence="9" id="KW-0812">Transmembrane</keyword>
<dbReference type="Pfam" id="PF00258">
    <property type="entry name" value="Flavodoxin_1"/>
    <property type="match status" value="1"/>
</dbReference>
<dbReference type="InterPro" id="IPR001094">
    <property type="entry name" value="Flavdoxin-like"/>
</dbReference>
<evidence type="ECO:0000256" key="7">
    <source>
        <dbReference type="ARBA" id="ARBA00023002"/>
    </source>
</evidence>
<feature type="domain" description="FAD-binding FR-type" evidence="11">
    <location>
        <begin position="278"/>
        <end position="517"/>
    </location>
</feature>
<dbReference type="InterPro" id="IPR029039">
    <property type="entry name" value="Flavoprotein-like_sf"/>
</dbReference>
<dbReference type="InterPro" id="IPR039261">
    <property type="entry name" value="FNR_nucleotide-bd"/>
</dbReference>
<evidence type="ECO:0000256" key="5">
    <source>
        <dbReference type="ARBA" id="ARBA00022827"/>
    </source>
</evidence>
<evidence type="ECO:0000313" key="13">
    <source>
        <dbReference type="Proteomes" id="UP001438707"/>
    </source>
</evidence>
<dbReference type="Gene3D" id="3.40.50.360">
    <property type="match status" value="1"/>
</dbReference>
<dbReference type="Gene3D" id="1.20.990.10">
    <property type="entry name" value="NADPH-cytochrome p450 Reductase, Chain A, domain 3"/>
    <property type="match status" value="1"/>
</dbReference>
<evidence type="ECO:0000259" key="10">
    <source>
        <dbReference type="PROSITE" id="PS50902"/>
    </source>
</evidence>
<sequence length="675" mass="74318">MQDVALDLLGRHPIAPSLGLASIALLVLSLALFFWQKRFSLKSTVLADSATSLLKTSTTGAAAPSAEKSRVAFLYGTQTGTAERFAKQLKSDLQQQYADTHEFVVEDVEDYEHEELFPKEKLVFLFVATYGDGDPTDSAIKFNKWLTETAKAATEDDGPQLLTGVKFSVFGLGNKQYEHFAAMGKRVNDCMLQLGAQEVCPRGDGDDDEDIDEDFEKWKEQLLSKVEDQKLFGGEATHSSTETKAISLPAFEIQVLQPGASDTLNPHMMASGNGTTAQSPYLGRVTTARELHKPDSERSCYHVELDMTGSAASYEAGDHVGIYVENEPDIVGRVCRLLQHSPDTVLHFKHPPGNPDRLAPCPAGNVTLRTAVAQWTDVLSPMRKAAFVKFAECGKDVQGAEGERLRRLAGPDGKQEFAGYIQQPQRCLLEVMEAFPSVHPPLGIFFGCIAPRLQPRFYSLSSGPGPNPKSLHVTCAVVNDITPTGRTHKGVGSTWLAGMKPDDKMPSFVRRSTFRLPRQLDVPIVMIGPGTGLAPFRGFLQQRAWLQKKSGKELGPAHLFFGCRKRDHDFIYEEELESYASNGVISHLHLAFSRAGPEKDYVQHKLKEQADEIWALIKPEAKGHVYVCGDAKQMAKDVHRELVEMARLACGGSASDGEAAVQKLVDSGRYQRDVW</sequence>
<evidence type="ECO:0000256" key="9">
    <source>
        <dbReference type="SAM" id="Phobius"/>
    </source>
</evidence>
<dbReference type="Proteomes" id="UP001438707">
    <property type="component" value="Unassembled WGS sequence"/>
</dbReference>
<dbReference type="SUPFAM" id="SSF52218">
    <property type="entry name" value="Flavoproteins"/>
    <property type="match status" value="1"/>
</dbReference>
<keyword evidence="13" id="KW-1185">Reference proteome</keyword>
<dbReference type="InterPro" id="IPR023173">
    <property type="entry name" value="NADPH_Cyt_P450_Rdtase_alpha"/>
</dbReference>
<keyword evidence="6" id="KW-0521">NADP</keyword>
<dbReference type="EC" id="1.6.2.4" evidence="8"/>
<dbReference type="InterPro" id="IPR008254">
    <property type="entry name" value="Flavodoxin/NO_synth"/>
</dbReference>
<dbReference type="GO" id="GO:0010181">
    <property type="term" value="F:FMN binding"/>
    <property type="evidence" value="ECO:0007669"/>
    <property type="project" value="InterPro"/>
</dbReference>
<dbReference type="FunFam" id="3.40.50.80:FF:000001">
    <property type="entry name" value="NADPH--cytochrome P450 reductase 1"/>
    <property type="match status" value="1"/>
</dbReference>
<evidence type="ECO:0000259" key="11">
    <source>
        <dbReference type="PROSITE" id="PS51384"/>
    </source>
</evidence>
<dbReference type="PROSITE" id="PS51384">
    <property type="entry name" value="FAD_FR"/>
    <property type="match status" value="1"/>
</dbReference>
<keyword evidence="9" id="KW-0472">Membrane</keyword>
<keyword evidence="9" id="KW-1133">Transmembrane helix</keyword>
<dbReference type="InterPro" id="IPR017927">
    <property type="entry name" value="FAD-bd_FR_type"/>
</dbReference>
<gene>
    <name evidence="12" type="ORF">WJX74_005974</name>
</gene>
<evidence type="ECO:0000256" key="1">
    <source>
        <dbReference type="ARBA" id="ARBA00001917"/>
    </source>
</evidence>
<proteinExistence type="predicted"/>
<feature type="domain" description="Flavodoxin-like" evidence="10">
    <location>
        <begin position="71"/>
        <end position="223"/>
    </location>
</feature>
<evidence type="ECO:0000256" key="2">
    <source>
        <dbReference type="ARBA" id="ARBA00001974"/>
    </source>
</evidence>
<dbReference type="Pfam" id="PF00667">
    <property type="entry name" value="FAD_binding_1"/>
    <property type="match status" value="1"/>
</dbReference>
<dbReference type="SUPFAM" id="SSF63380">
    <property type="entry name" value="Riboflavin synthase domain-like"/>
    <property type="match status" value="1"/>
</dbReference>
<dbReference type="PROSITE" id="PS50902">
    <property type="entry name" value="FLAVODOXIN_LIKE"/>
    <property type="match status" value="1"/>
</dbReference>
<comment type="cofactor">
    <cofactor evidence="2">
        <name>FAD</name>
        <dbReference type="ChEBI" id="CHEBI:57692"/>
    </cofactor>
</comment>
<dbReference type="SUPFAM" id="SSF52343">
    <property type="entry name" value="Ferredoxin reductase-like, C-terminal NADP-linked domain"/>
    <property type="match status" value="1"/>
</dbReference>
<dbReference type="PANTHER" id="PTHR19384">
    <property type="entry name" value="NITRIC OXIDE SYNTHASE-RELATED"/>
    <property type="match status" value="1"/>
</dbReference>
<dbReference type="InterPro" id="IPR003097">
    <property type="entry name" value="CysJ-like_FAD-binding"/>
</dbReference>
<dbReference type="AlphaFoldDB" id="A0AAW1S3H9"/>
<dbReference type="PRINTS" id="PR00369">
    <property type="entry name" value="FLAVODOXIN"/>
</dbReference>
<dbReference type="InterPro" id="IPR001709">
    <property type="entry name" value="Flavoprot_Pyr_Nucl_cyt_Rdtase"/>
</dbReference>
<comment type="cofactor">
    <cofactor evidence="1">
        <name>FMN</name>
        <dbReference type="ChEBI" id="CHEBI:58210"/>
    </cofactor>
</comment>
<dbReference type="GO" id="GO:0005829">
    <property type="term" value="C:cytosol"/>
    <property type="evidence" value="ECO:0007669"/>
    <property type="project" value="TreeGrafter"/>
</dbReference>
<evidence type="ECO:0000256" key="4">
    <source>
        <dbReference type="ARBA" id="ARBA00022643"/>
    </source>
</evidence>
<dbReference type="InterPro" id="IPR001433">
    <property type="entry name" value="OxRdtase_FAD/NAD-bd"/>
</dbReference>
<dbReference type="PANTHER" id="PTHR19384:SF17">
    <property type="entry name" value="NADPH--CYTOCHROME P450 REDUCTASE"/>
    <property type="match status" value="1"/>
</dbReference>
<keyword evidence="5" id="KW-0274">FAD</keyword>
<reference evidence="12 13" key="1">
    <citation type="journal article" date="2024" name="Nat. Commun.">
        <title>Phylogenomics reveals the evolutionary origins of lichenization in chlorophyte algae.</title>
        <authorList>
            <person name="Puginier C."/>
            <person name="Libourel C."/>
            <person name="Otte J."/>
            <person name="Skaloud P."/>
            <person name="Haon M."/>
            <person name="Grisel S."/>
            <person name="Petersen M."/>
            <person name="Berrin J.G."/>
            <person name="Delaux P.M."/>
            <person name="Dal Grande F."/>
            <person name="Keller J."/>
        </authorList>
    </citation>
    <scope>NUCLEOTIDE SEQUENCE [LARGE SCALE GENOMIC DNA]</scope>
    <source>
        <strain evidence="12 13">SAG 2145</strain>
    </source>
</reference>
<keyword evidence="3" id="KW-0285">Flavoprotein</keyword>
<dbReference type="GO" id="GO:0050660">
    <property type="term" value="F:flavin adenine dinucleotide binding"/>
    <property type="evidence" value="ECO:0007669"/>
    <property type="project" value="TreeGrafter"/>
</dbReference>
<comment type="caution">
    <text evidence="12">The sequence shown here is derived from an EMBL/GenBank/DDBJ whole genome shotgun (WGS) entry which is preliminary data.</text>
</comment>
<dbReference type="PRINTS" id="PR00371">
    <property type="entry name" value="FPNCR"/>
</dbReference>
<dbReference type="Gene3D" id="2.40.30.10">
    <property type="entry name" value="Translation factors"/>
    <property type="match status" value="1"/>
</dbReference>
<keyword evidence="7" id="KW-0560">Oxidoreductase</keyword>
<feature type="transmembrane region" description="Helical" evidence="9">
    <location>
        <begin position="14"/>
        <end position="35"/>
    </location>
</feature>
<protein>
    <recommendedName>
        <fullName evidence="8">NADPH--hemoprotein reductase</fullName>
        <ecNumber evidence="8">1.6.2.4</ecNumber>
    </recommendedName>
</protein>
<name>A0AAW1S3H9_9CHLO</name>
<dbReference type="EMBL" id="JALJOS010000004">
    <property type="protein sequence ID" value="KAK9840231.1"/>
    <property type="molecule type" value="Genomic_DNA"/>
</dbReference>
<keyword evidence="4" id="KW-0288">FMN</keyword>
<organism evidence="12 13">
    <name type="scientific">Apatococcus lobatus</name>
    <dbReference type="NCBI Taxonomy" id="904363"/>
    <lineage>
        <taxon>Eukaryota</taxon>
        <taxon>Viridiplantae</taxon>
        <taxon>Chlorophyta</taxon>
        <taxon>core chlorophytes</taxon>
        <taxon>Trebouxiophyceae</taxon>
        <taxon>Chlorellales</taxon>
        <taxon>Chlorellaceae</taxon>
        <taxon>Apatococcus</taxon>
    </lineage>
</organism>
<dbReference type="Gene3D" id="3.40.50.80">
    <property type="entry name" value="Nucleotide-binding domain of ferredoxin-NADP reductase (FNR) module"/>
    <property type="match status" value="1"/>
</dbReference>
<evidence type="ECO:0000313" key="12">
    <source>
        <dbReference type="EMBL" id="KAK9840231.1"/>
    </source>
</evidence>
<dbReference type="Pfam" id="PF00175">
    <property type="entry name" value="NAD_binding_1"/>
    <property type="match status" value="1"/>
</dbReference>
<evidence type="ECO:0000256" key="6">
    <source>
        <dbReference type="ARBA" id="ARBA00022857"/>
    </source>
</evidence>